<dbReference type="InterPro" id="IPR050399">
    <property type="entry name" value="HPr"/>
</dbReference>
<dbReference type="OrthoDB" id="9809047at2"/>
<dbReference type="Pfam" id="PF00381">
    <property type="entry name" value="PTS-HPr"/>
    <property type="match status" value="1"/>
</dbReference>
<evidence type="ECO:0000313" key="8">
    <source>
        <dbReference type="Proteomes" id="UP000036873"/>
    </source>
</evidence>
<dbReference type="STRING" id="52689.AKG39_10140"/>
<keyword evidence="8" id="KW-1185">Reference proteome</keyword>
<dbReference type="PRINTS" id="PR00107">
    <property type="entry name" value="PHOSPHOCPHPR"/>
</dbReference>
<dbReference type="AlphaFoldDB" id="A0A0L6U0D1"/>
<reference evidence="8" key="1">
    <citation type="submission" date="2015-07" db="EMBL/GenBank/DDBJ databases">
        <title>Draft genome sequence of Acetobacterium bakii DSM 8293, a potential psychrophilic chemical producer through syngas fermentation.</title>
        <authorList>
            <person name="Song Y."/>
            <person name="Hwang S."/>
            <person name="Cho B.-K."/>
        </authorList>
    </citation>
    <scope>NUCLEOTIDE SEQUENCE [LARGE SCALE GENOMIC DNA]</scope>
    <source>
        <strain evidence="8">DSM 8239</strain>
    </source>
</reference>
<gene>
    <name evidence="7" type="ORF">AKG39_10140</name>
</gene>
<name>A0A0L6U0D1_9FIRM</name>
<dbReference type="RefSeq" id="WP_050740276.1">
    <property type="nucleotide sequence ID" value="NZ_LGYO01000022.1"/>
</dbReference>
<evidence type="ECO:0000256" key="4">
    <source>
        <dbReference type="ARBA" id="ARBA00022597"/>
    </source>
</evidence>
<comment type="caution">
    <text evidence="7">The sequence shown here is derived from an EMBL/GenBank/DDBJ whole genome shotgun (WGS) entry which is preliminary data.</text>
</comment>
<dbReference type="PANTHER" id="PTHR33705">
    <property type="entry name" value="PHOSPHOCARRIER PROTEIN HPR"/>
    <property type="match status" value="1"/>
</dbReference>
<evidence type="ECO:0000256" key="5">
    <source>
        <dbReference type="ARBA" id="ARBA00033055"/>
    </source>
</evidence>
<evidence type="ECO:0000313" key="7">
    <source>
        <dbReference type="EMBL" id="KNZ41959.1"/>
    </source>
</evidence>
<keyword evidence="3" id="KW-0813">Transport</keyword>
<keyword evidence="4" id="KW-0762">Sugar transport</keyword>
<dbReference type="GO" id="GO:0016301">
    <property type="term" value="F:kinase activity"/>
    <property type="evidence" value="ECO:0007669"/>
    <property type="project" value="UniProtKB-KW"/>
</dbReference>
<dbReference type="Proteomes" id="UP000036873">
    <property type="component" value="Unassembled WGS sequence"/>
</dbReference>
<dbReference type="EMBL" id="LGYO01000022">
    <property type="protein sequence ID" value="KNZ41959.1"/>
    <property type="molecule type" value="Genomic_DNA"/>
</dbReference>
<dbReference type="InterPro" id="IPR035895">
    <property type="entry name" value="HPr-like_sf"/>
</dbReference>
<dbReference type="PANTHER" id="PTHR33705:SF1">
    <property type="entry name" value="PHOSPHOCARRIER PROTEIN HPR"/>
    <property type="match status" value="1"/>
</dbReference>
<feature type="domain" description="HPr" evidence="6">
    <location>
        <begin position="1"/>
        <end position="91"/>
    </location>
</feature>
<evidence type="ECO:0000256" key="2">
    <source>
        <dbReference type="ARBA" id="ARBA00020422"/>
    </source>
</evidence>
<sequence>MHSKEVEIINSIGLHARPAAEFCGKASAFSSDITIKKLGDEPKEGNAKSLITVMTMALSKGTLIEIAAEGEDEINAVETLVALIESGFGEA</sequence>
<dbReference type="InterPro" id="IPR001020">
    <property type="entry name" value="PTS_HPr_His_P_site"/>
</dbReference>
<proteinExistence type="predicted"/>
<evidence type="ECO:0000256" key="3">
    <source>
        <dbReference type="ARBA" id="ARBA00022448"/>
    </source>
</evidence>
<dbReference type="InterPro" id="IPR000032">
    <property type="entry name" value="HPr-like"/>
</dbReference>
<dbReference type="PROSITE" id="PS00369">
    <property type="entry name" value="PTS_HPR_HIS"/>
    <property type="match status" value="1"/>
</dbReference>
<evidence type="ECO:0000259" key="6">
    <source>
        <dbReference type="PROSITE" id="PS51350"/>
    </source>
</evidence>
<protein>
    <recommendedName>
        <fullName evidence="2">Phosphocarrier protein HPr</fullName>
    </recommendedName>
    <alternativeName>
        <fullName evidence="5">Histidine-containing protein</fullName>
    </alternativeName>
</protein>
<dbReference type="CDD" id="cd00367">
    <property type="entry name" value="PTS-HPr_like"/>
    <property type="match status" value="1"/>
</dbReference>
<evidence type="ECO:0000256" key="1">
    <source>
        <dbReference type="ARBA" id="ARBA00003681"/>
    </source>
</evidence>
<comment type="function">
    <text evidence="1">General (non sugar-specific) component of the phosphoenolpyruvate-dependent sugar phosphotransferase system (sugar PTS). This major carbohydrate active-transport system catalyzes the phosphorylation of incoming sugar substrates concomitantly with their translocation across the cell membrane. The phosphoryl group from phosphoenolpyruvate (PEP) is transferred to the phosphoryl carrier protein HPr by enzyme I. Phospho-HPr then transfers it to the PTS EIIA domain.</text>
</comment>
<dbReference type="NCBIfam" id="TIGR01003">
    <property type="entry name" value="PTS_HPr_family"/>
    <property type="match status" value="1"/>
</dbReference>
<dbReference type="Gene3D" id="3.30.1340.10">
    <property type="entry name" value="HPr-like"/>
    <property type="match status" value="1"/>
</dbReference>
<keyword evidence="7" id="KW-0418">Kinase</keyword>
<organism evidence="7 8">
    <name type="scientific">Acetobacterium bakii</name>
    <dbReference type="NCBI Taxonomy" id="52689"/>
    <lineage>
        <taxon>Bacteria</taxon>
        <taxon>Bacillati</taxon>
        <taxon>Bacillota</taxon>
        <taxon>Clostridia</taxon>
        <taxon>Eubacteriales</taxon>
        <taxon>Eubacteriaceae</taxon>
        <taxon>Acetobacterium</taxon>
    </lineage>
</organism>
<keyword evidence="7" id="KW-0808">Transferase</keyword>
<accession>A0A0L6U0D1</accession>
<dbReference type="PROSITE" id="PS51350">
    <property type="entry name" value="PTS_HPR_DOM"/>
    <property type="match status" value="1"/>
</dbReference>
<dbReference type="SUPFAM" id="SSF55594">
    <property type="entry name" value="HPr-like"/>
    <property type="match status" value="1"/>
</dbReference>